<keyword evidence="3" id="KW-1185">Reference proteome</keyword>
<evidence type="ECO:0000313" key="2">
    <source>
        <dbReference type="EnsemblPlants" id="AET1Gv20569900.7"/>
    </source>
</evidence>
<reference evidence="2" key="4">
    <citation type="submission" date="2019-03" db="UniProtKB">
        <authorList>
            <consortium name="EnsemblPlants"/>
        </authorList>
    </citation>
    <scope>IDENTIFICATION</scope>
</reference>
<dbReference type="AlphaFoldDB" id="A0A452YYA7"/>
<organism evidence="2 3">
    <name type="scientific">Aegilops tauschii subsp. strangulata</name>
    <name type="common">Goatgrass</name>
    <dbReference type="NCBI Taxonomy" id="200361"/>
    <lineage>
        <taxon>Eukaryota</taxon>
        <taxon>Viridiplantae</taxon>
        <taxon>Streptophyta</taxon>
        <taxon>Embryophyta</taxon>
        <taxon>Tracheophyta</taxon>
        <taxon>Spermatophyta</taxon>
        <taxon>Magnoliopsida</taxon>
        <taxon>Liliopsida</taxon>
        <taxon>Poales</taxon>
        <taxon>Poaceae</taxon>
        <taxon>BOP clade</taxon>
        <taxon>Pooideae</taxon>
        <taxon>Triticodae</taxon>
        <taxon>Triticeae</taxon>
        <taxon>Triticinae</taxon>
        <taxon>Aegilops</taxon>
    </lineage>
</organism>
<reference evidence="3" key="2">
    <citation type="journal article" date="2017" name="Nat. Plants">
        <title>The Aegilops tauschii genome reveals multiple impacts of transposons.</title>
        <authorList>
            <person name="Zhao G."/>
            <person name="Zou C."/>
            <person name="Li K."/>
            <person name="Wang K."/>
            <person name="Li T."/>
            <person name="Gao L."/>
            <person name="Zhang X."/>
            <person name="Wang H."/>
            <person name="Yang Z."/>
            <person name="Liu X."/>
            <person name="Jiang W."/>
            <person name="Mao L."/>
            <person name="Kong X."/>
            <person name="Jiao Y."/>
            <person name="Jia J."/>
        </authorList>
    </citation>
    <scope>NUCLEOTIDE SEQUENCE [LARGE SCALE GENOMIC DNA]</scope>
    <source>
        <strain evidence="3">cv. AL8/78</strain>
    </source>
</reference>
<dbReference type="EnsemblPlants" id="AET1Gv20569900.7">
    <property type="protein sequence ID" value="AET1Gv20569900.7"/>
    <property type="gene ID" value="AET1Gv20569900"/>
</dbReference>
<reference evidence="2" key="3">
    <citation type="journal article" date="2017" name="Nature">
        <title>Genome sequence of the progenitor of the wheat D genome Aegilops tauschii.</title>
        <authorList>
            <person name="Luo M.C."/>
            <person name="Gu Y.Q."/>
            <person name="Puiu D."/>
            <person name="Wang H."/>
            <person name="Twardziok S.O."/>
            <person name="Deal K.R."/>
            <person name="Huo N."/>
            <person name="Zhu T."/>
            <person name="Wang L."/>
            <person name="Wang Y."/>
            <person name="McGuire P.E."/>
            <person name="Liu S."/>
            <person name="Long H."/>
            <person name="Ramasamy R.K."/>
            <person name="Rodriguez J.C."/>
            <person name="Van S.L."/>
            <person name="Yuan L."/>
            <person name="Wang Z."/>
            <person name="Xia Z."/>
            <person name="Xiao L."/>
            <person name="Anderson O.D."/>
            <person name="Ouyang S."/>
            <person name="Liang Y."/>
            <person name="Zimin A.V."/>
            <person name="Pertea G."/>
            <person name="Qi P."/>
            <person name="Bennetzen J.L."/>
            <person name="Dai X."/>
            <person name="Dawson M.W."/>
            <person name="Muller H.G."/>
            <person name="Kugler K."/>
            <person name="Rivarola-Duarte L."/>
            <person name="Spannagl M."/>
            <person name="Mayer K.F.X."/>
            <person name="Lu F.H."/>
            <person name="Bevan M.W."/>
            <person name="Leroy P."/>
            <person name="Li P."/>
            <person name="You F.M."/>
            <person name="Sun Q."/>
            <person name="Liu Z."/>
            <person name="Lyons E."/>
            <person name="Wicker T."/>
            <person name="Salzberg S.L."/>
            <person name="Devos K.M."/>
            <person name="Dvorak J."/>
        </authorList>
    </citation>
    <scope>NUCLEOTIDE SEQUENCE [LARGE SCALE GENOMIC DNA]</scope>
    <source>
        <strain evidence="2">cv. AL8/78</strain>
    </source>
</reference>
<sequence length="227" mass="24979">INNCIVRLSYALRLEKGSHGMTHELLEERKTLFDYTWLLVDVISHVGEDLSPLLRRPVFVVAGGATPLPPPRLTGAATYIPNAPTFPLLLDLAGAQRHHSETGSRGAALVIGPEQGSGASSSWPRRRQRELRAQPRSDSHHRYPRAAVLRRRWHHALPPLLLPDPAAAQHRHAEAGRAPPGLDAPPCYCSHSRWPRPEASSSPSCHRQPLLSPSSSRAPSSDAREPR</sequence>
<accession>A0A452YYA7</accession>
<dbReference type="Gramene" id="AET1Gv20569900.7">
    <property type="protein sequence ID" value="AET1Gv20569900.7"/>
    <property type="gene ID" value="AET1Gv20569900"/>
</dbReference>
<reference evidence="3" key="1">
    <citation type="journal article" date="2014" name="Science">
        <title>Ancient hybridizations among the ancestral genomes of bread wheat.</title>
        <authorList>
            <consortium name="International Wheat Genome Sequencing Consortium,"/>
            <person name="Marcussen T."/>
            <person name="Sandve S.R."/>
            <person name="Heier L."/>
            <person name="Spannagl M."/>
            <person name="Pfeifer M."/>
            <person name="Jakobsen K.S."/>
            <person name="Wulff B.B."/>
            <person name="Steuernagel B."/>
            <person name="Mayer K.F."/>
            <person name="Olsen O.A."/>
        </authorList>
    </citation>
    <scope>NUCLEOTIDE SEQUENCE [LARGE SCALE GENOMIC DNA]</scope>
    <source>
        <strain evidence="3">cv. AL8/78</strain>
    </source>
</reference>
<feature type="compositionally biased region" description="Basic and acidic residues" evidence="1">
    <location>
        <begin position="130"/>
        <end position="141"/>
    </location>
</feature>
<dbReference type="Proteomes" id="UP000015105">
    <property type="component" value="Chromosome 1D"/>
</dbReference>
<evidence type="ECO:0000256" key="1">
    <source>
        <dbReference type="SAM" id="MobiDB-lite"/>
    </source>
</evidence>
<feature type="compositionally biased region" description="Low complexity" evidence="1">
    <location>
        <begin position="207"/>
        <end position="221"/>
    </location>
</feature>
<feature type="region of interest" description="Disordered" evidence="1">
    <location>
        <begin position="168"/>
        <end position="227"/>
    </location>
</feature>
<reference evidence="2" key="5">
    <citation type="journal article" date="2021" name="G3 (Bethesda)">
        <title>Aegilops tauschii genome assembly Aet v5.0 features greater sequence contiguity and improved annotation.</title>
        <authorList>
            <person name="Wang L."/>
            <person name="Zhu T."/>
            <person name="Rodriguez J.C."/>
            <person name="Deal K.R."/>
            <person name="Dubcovsky J."/>
            <person name="McGuire P.E."/>
            <person name="Lux T."/>
            <person name="Spannagl M."/>
            <person name="Mayer K.F.X."/>
            <person name="Baldrich P."/>
            <person name="Meyers B.C."/>
            <person name="Huo N."/>
            <person name="Gu Y.Q."/>
            <person name="Zhou H."/>
            <person name="Devos K.M."/>
            <person name="Bennetzen J.L."/>
            <person name="Unver T."/>
            <person name="Budak H."/>
            <person name="Gulick P.J."/>
            <person name="Galiba G."/>
            <person name="Kalapos B."/>
            <person name="Nelson D.R."/>
            <person name="Li P."/>
            <person name="You F.M."/>
            <person name="Luo M.C."/>
            <person name="Dvorak J."/>
        </authorList>
    </citation>
    <scope>NUCLEOTIDE SEQUENCE [LARGE SCALE GENOMIC DNA]</scope>
    <source>
        <strain evidence="2">cv. AL8/78</strain>
    </source>
</reference>
<name>A0A452YYA7_AEGTS</name>
<feature type="region of interest" description="Disordered" evidence="1">
    <location>
        <begin position="101"/>
        <end position="143"/>
    </location>
</feature>
<protein>
    <submittedName>
        <fullName evidence="2">Uncharacterized protein</fullName>
    </submittedName>
</protein>
<proteinExistence type="predicted"/>
<evidence type="ECO:0000313" key="3">
    <source>
        <dbReference type="Proteomes" id="UP000015105"/>
    </source>
</evidence>